<name>A0AA85IVZ3_TRIRE</name>
<accession>A0AA85IVZ3</accession>
<feature type="region of interest" description="Disordered" evidence="1">
    <location>
        <begin position="56"/>
        <end position="122"/>
    </location>
</feature>
<evidence type="ECO:0000313" key="3">
    <source>
        <dbReference type="WBParaSite" id="TREG1_123620.1"/>
    </source>
</evidence>
<organism evidence="2 3">
    <name type="scientific">Trichobilharzia regenti</name>
    <name type="common">Nasal bird schistosome</name>
    <dbReference type="NCBI Taxonomy" id="157069"/>
    <lineage>
        <taxon>Eukaryota</taxon>
        <taxon>Metazoa</taxon>
        <taxon>Spiralia</taxon>
        <taxon>Lophotrochozoa</taxon>
        <taxon>Platyhelminthes</taxon>
        <taxon>Trematoda</taxon>
        <taxon>Digenea</taxon>
        <taxon>Strigeidida</taxon>
        <taxon>Schistosomatoidea</taxon>
        <taxon>Schistosomatidae</taxon>
        <taxon>Trichobilharzia</taxon>
    </lineage>
</organism>
<feature type="region of interest" description="Disordered" evidence="1">
    <location>
        <begin position="195"/>
        <end position="220"/>
    </location>
</feature>
<feature type="compositionally biased region" description="Polar residues" evidence="1">
    <location>
        <begin position="16"/>
        <end position="38"/>
    </location>
</feature>
<proteinExistence type="predicted"/>
<feature type="region of interest" description="Disordered" evidence="1">
    <location>
        <begin position="1"/>
        <end position="38"/>
    </location>
</feature>
<dbReference type="AlphaFoldDB" id="A0AA85IVZ3"/>
<feature type="compositionally biased region" description="Basic and acidic residues" evidence="1">
    <location>
        <begin position="82"/>
        <end position="100"/>
    </location>
</feature>
<dbReference type="WBParaSite" id="TREG1_123620.1">
    <property type="protein sequence ID" value="TREG1_123620.1"/>
    <property type="gene ID" value="TREG1_123620"/>
</dbReference>
<reference evidence="3" key="2">
    <citation type="submission" date="2023-11" db="UniProtKB">
        <authorList>
            <consortium name="WormBaseParasite"/>
        </authorList>
    </citation>
    <scope>IDENTIFICATION</scope>
</reference>
<sequence length="253" mass="28679">MTQSPPPLNHDDDYQSIRQPELSLTSSHNILQSSSIQLNKQDEFYKEKFIHNIMYELNQENRGDDDNTEEAPPRDDDETLEEDLKINKDDDIPETSRWDENPTSNNSSSCSNIEQQQLSTSDSKHLMLIPNFFPMTPRIEEIFTNRSSDLLVMDKNSTQDDNKHDNSEKNIVDPLRSRLNARLSEAVHTVNRKSFTNMPNTTTTTSGDGGGRGGSSSSSTDMIITDTITALINSGYKTRSLKKAERVFNMTLK</sequence>
<reference evidence="2" key="1">
    <citation type="submission" date="2022-06" db="EMBL/GenBank/DDBJ databases">
        <authorList>
            <person name="Berger JAMES D."/>
            <person name="Berger JAMES D."/>
        </authorList>
    </citation>
    <scope>NUCLEOTIDE SEQUENCE [LARGE SCALE GENOMIC DNA]</scope>
</reference>
<protein>
    <submittedName>
        <fullName evidence="3">Uncharacterized protein</fullName>
    </submittedName>
</protein>
<evidence type="ECO:0000313" key="2">
    <source>
        <dbReference type="Proteomes" id="UP000050795"/>
    </source>
</evidence>
<evidence type="ECO:0000256" key="1">
    <source>
        <dbReference type="SAM" id="MobiDB-lite"/>
    </source>
</evidence>
<keyword evidence="2" id="KW-1185">Reference proteome</keyword>
<dbReference type="Proteomes" id="UP000050795">
    <property type="component" value="Unassembled WGS sequence"/>
</dbReference>